<evidence type="ECO:0000256" key="1">
    <source>
        <dbReference type="ARBA" id="ARBA00004141"/>
    </source>
</evidence>
<dbReference type="InterPro" id="IPR050638">
    <property type="entry name" value="AA-Vitamin_Transporters"/>
</dbReference>
<keyword evidence="9" id="KW-1185">Reference proteome</keyword>
<dbReference type="Proteomes" id="UP000265520">
    <property type="component" value="Unassembled WGS sequence"/>
</dbReference>
<evidence type="ECO:0000259" key="7">
    <source>
        <dbReference type="Pfam" id="PF00892"/>
    </source>
</evidence>
<dbReference type="EMBL" id="LXQA010014256">
    <property type="protein sequence ID" value="MCH88486.1"/>
    <property type="molecule type" value="Genomic_DNA"/>
</dbReference>
<dbReference type="SUPFAM" id="SSF103481">
    <property type="entry name" value="Multidrug resistance efflux transporter EmrE"/>
    <property type="match status" value="1"/>
</dbReference>
<comment type="subcellular location">
    <subcellularLocation>
        <location evidence="1">Membrane</location>
        <topology evidence="1">Multi-pass membrane protein</topology>
    </subcellularLocation>
</comment>
<keyword evidence="4 6" id="KW-1133">Transmembrane helix</keyword>
<evidence type="ECO:0000313" key="9">
    <source>
        <dbReference type="Proteomes" id="UP000265520"/>
    </source>
</evidence>
<comment type="caution">
    <text evidence="8">The sequence shown here is derived from an EMBL/GenBank/DDBJ whole genome shotgun (WGS) entry which is preliminary data.</text>
</comment>
<organism evidence="8 9">
    <name type="scientific">Trifolium medium</name>
    <dbReference type="NCBI Taxonomy" id="97028"/>
    <lineage>
        <taxon>Eukaryota</taxon>
        <taxon>Viridiplantae</taxon>
        <taxon>Streptophyta</taxon>
        <taxon>Embryophyta</taxon>
        <taxon>Tracheophyta</taxon>
        <taxon>Spermatophyta</taxon>
        <taxon>Magnoliopsida</taxon>
        <taxon>eudicotyledons</taxon>
        <taxon>Gunneridae</taxon>
        <taxon>Pentapetalae</taxon>
        <taxon>rosids</taxon>
        <taxon>fabids</taxon>
        <taxon>Fabales</taxon>
        <taxon>Fabaceae</taxon>
        <taxon>Papilionoideae</taxon>
        <taxon>50 kb inversion clade</taxon>
        <taxon>NPAAA clade</taxon>
        <taxon>Hologalegina</taxon>
        <taxon>IRL clade</taxon>
        <taxon>Trifolieae</taxon>
        <taxon>Trifolium</taxon>
    </lineage>
</organism>
<feature type="transmembrane region" description="Helical" evidence="6">
    <location>
        <begin position="33"/>
        <end position="55"/>
    </location>
</feature>
<evidence type="ECO:0000256" key="3">
    <source>
        <dbReference type="ARBA" id="ARBA00022692"/>
    </source>
</evidence>
<proteinExistence type="inferred from homology"/>
<dbReference type="GO" id="GO:0009507">
    <property type="term" value="C:chloroplast"/>
    <property type="evidence" value="ECO:0007669"/>
    <property type="project" value="TreeGrafter"/>
</dbReference>
<feature type="domain" description="EamA" evidence="7">
    <location>
        <begin position="1"/>
        <end position="77"/>
    </location>
</feature>
<dbReference type="Pfam" id="PF00892">
    <property type="entry name" value="EamA"/>
    <property type="match status" value="1"/>
</dbReference>
<dbReference type="PANTHER" id="PTHR32322:SF2">
    <property type="entry name" value="EAMA DOMAIN-CONTAINING PROTEIN"/>
    <property type="match status" value="1"/>
</dbReference>
<dbReference type="InterPro" id="IPR000620">
    <property type="entry name" value="EamA_dom"/>
</dbReference>
<evidence type="ECO:0000256" key="2">
    <source>
        <dbReference type="ARBA" id="ARBA00007635"/>
    </source>
</evidence>
<sequence length="78" mass="8391">QMVIGGLTIMAFAILNNDPDVSGSLEEYSSSDILALIYKSIFGSAISYGMFFYGANRGSLTKLSSLTFLAPMFTSTFV</sequence>
<evidence type="ECO:0000256" key="5">
    <source>
        <dbReference type="ARBA" id="ARBA00023136"/>
    </source>
</evidence>
<keyword evidence="3 6" id="KW-0812">Transmembrane</keyword>
<comment type="similarity">
    <text evidence="2">Belongs to the drug/metabolite transporter (DMT) superfamily. Plant drug/metabolite exporter (P-DME) (TC 2.A.7.4) family.</text>
</comment>
<evidence type="ECO:0000256" key="6">
    <source>
        <dbReference type="SAM" id="Phobius"/>
    </source>
</evidence>
<dbReference type="InterPro" id="IPR037185">
    <property type="entry name" value="EmrE-like"/>
</dbReference>
<accession>A0A392MLV0</accession>
<evidence type="ECO:0000313" key="8">
    <source>
        <dbReference type="EMBL" id="MCH88486.1"/>
    </source>
</evidence>
<gene>
    <name evidence="8" type="ORF">A2U01_0009375</name>
</gene>
<reference evidence="8 9" key="1">
    <citation type="journal article" date="2018" name="Front. Plant Sci.">
        <title>Red Clover (Trifolium pratense) and Zigzag Clover (T. medium) - A Picture of Genomic Similarities and Differences.</title>
        <authorList>
            <person name="Dluhosova J."/>
            <person name="Istvanek J."/>
            <person name="Nedelnik J."/>
            <person name="Repkova J."/>
        </authorList>
    </citation>
    <scope>NUCLEOTIDE SEQUENCE [LARGE SCALE GENOMIC DNA]</scope>
    <source>
        <strain evidence="9">cv. 10/8</strain>
        <tissue evidence="8">Leaf</tissue>
    </source>
</reference>
<protein>
    <submittedName>
        <fullName evidence="8">WAT1-related protein</fullName>
    </submittedName>
</protein>
<dbReference type="AlphaFoldDB" id="A0A392MLV0"/>
<name>A0A392MLV0_9FABA</name>
<dbReference type="GO" id="GO:0016020">
    <property type="term" value="C:membrane"/>
    <property type="evidence" value="ECO:0007669"/>
    <property type="project" value="UniProtKB-SubCell"/>
</dbReference>
<feature type="non-terminal residue" evidence="8">
    <location>
        <position position="1"/>
    </location>
</feature>
<evidence type="ECO:0000256" key="4">
    <source>
        <dbReference type="ARBA" id="ARBA00022989"/>
    </source>
</evidence>
<keyword evidence="5 6" id="KW-0472">Membrane</keyword>
<dbReference type="PANTHER" id="PTHR32322">
    <property type="entry name" value="INNER MEMBRANE TRANSPORTER"/>
    <property type="match status" value="1"/>
</dbReference>